<dbReference type="KEGG" id="tva:5465367"/>
<evidence type="ECO:0000256" key="2">
    <source>
        <dbReference type="ARBA" id="ARBA00022490"/>
    </source>
</evidence>
<proteinExistence type="predicted"/>
<protein>
    <recommendedName>
        <fullName evidence="5">I/LWEQ domain-containing protein</fullName>
    </recommendedName>
</protein>
<keyword evidence="2" id="KW-0963">Cytoplasm</keyword>
<dbReference type="GO" id="GO:0031124">
    <property type="term" value="P:mRNA 3'-end processing"/>
    <property type="evidence" value="ECO:0000318"/>
    <property type="project" value="GO_Central"/>
</dbReference>
<feature type="coiled-coil region" evidence="3">
    <location>
        <begin position="956"/>
        <end position="992"/>
    </location>
</feature>
<comment type="subcellular location">
    <subcellularLocation>
        <location evidence="1">Cytoplasm</location>
    </subcellularLocation>
</comment>
<reference evidence="6" key="2">
    <citation type="journal article" date="2007" name="Science">
        <title>Draft genome sequence of the sexually transmitted pathogen Trichomonas vaginalis.</title>
        <authorList>
            <person name="Carlton J.M."/>
            <person name="Hirt R.P."/>
            <person name="Silva J.C."/>
            <person name="Delcher A.L."/>
            <person name="Schatz M."/>
            <person name="Zhao Q."/>
            <person name="Wortman J.R."/>
            <person name="Bidwell S.L."/>
            <person name="Alsmark U.C.M."/>
            <person name="Besteiro S."/>
            <person name="Sicheritz-Ponten T."/>
            <person name="Noel C.J."/>
            <person name="Dacks J.B."/>
            <person name="Foster P.G."/>
            <person name="Simillion C."/>
            <person name="Van de Peer Y."/>
            <person name="Miranda-Saavedra D."/>
            <person name="Barton G.J."/>
            <person name="Westrop G.D."/>
            <person name="Mueller S."/>
            <person name="Dessi D."/>
            <person name="Fiori P.L."/>
            <person name="Ren Q."/>
            <person name="Paulsen I."/>
            <person name="Zhang H."/>
            <person name="Bastida-Corcuera F.D."/>
            <person name="Simoes-Barbosa A."/>
            <person name="Brown M.T."/>
            <person name="Hayes R.D."/>
            <person name="Mukherjee M."/>
            <person name="Okumura C.Y."/>
            <person name="Schneider R."/>
            <person name="Smith A.J."/>
            <person name="Vanacova S."/>
            <person name="Villalvazo M."/>
            <person name="Haas B.J."/>
            <person name="Pertea M."/>
            <person name="Feldblyum T.V."/>
            <person name="Utterback T.R."/>
            <person name="Shu C.L."/>
            <person name="Osoegawa K."/>
            <person name="de Jong P.J."/>
            <person name="Hrdy I."/>
            <person name="Horvathova L."/>
            <person name="Zubacova Z."/>
            <person name="Dolezal P."/>
            <person name="Malik S.B."/>
            <person name="Logsdon J.M. Jr."/>
            <person name="Henze K."/>
            <person name="Gupta A."/>
            <person name="Wang C.C."/>
            <person name="Dunne R.L."/>
            <person name="Upcroft J.A."/>
            <person name="Upcroft P."/>
            <person name="White O."/>
            <person name="Salzberg S.L."/>
            <person name="Tang P."/>
            <person name="Chiu C.-H."/>
            <person name="Lee Y.-S."/>
            <person name="Embley T.M."/>
            <person name="Coombs G.H."/>
            <person name="Mottram J.C."/>
            <person name="Tachezy J."/>
            <person name="Fraser-Liggett C.M."/>
            <person name="Johnson P.J."/>
        </authorList>
    </citation>
    <scope>NUCLEOTIDE SEQUENCE [LARGE SCALE GENOMIC DNA]</scope>
    <source>
        <strain evidence="6">G3</strain>
    </source>
</reference>
<dbReference type="SUPFAM" id="SSF109885">
    <property type="entry name" value="I/LWEQ domain"/>
    <property type="match status" value="1"/>
</dbReference>
<feature type="coiled-coil region" evidence="3">
    <location>
        <begin position="771"/>
        <end position="798"/>
    </location>
</feature>
<organism evidence="6 7">
    <name type="scientific">Trichomonas vaginalis (strain ATCC PRA-98 / G3)</name>
    <dbReference type="NCBI Taxonomy" id="412133"/>
    <lineage>
        <taxon>Eukaryota</taxon>
        <taxon>Metamonada</taxon>
        <taxon>Parabasalia</taxon>
        <taxon>Trichomonadida</taxon>
        <taxon>Trichomonadidae</taxon>
        <taxon>Trichomonas</taxon>
    </lineage>
</organism>
<feature type="region of interest" description="Disordered" evidence="4">
    <location>
        <begin position="619"/>
        <end position="665"/>
    </location>
</feature>
<dbReference type="RefSeq" id="XP_001580828.1">
    <property type="nucleotide sequence ID" value="XM_001580778.1"/>
</dbReference>
<sequence>MEAYDAIKTGFGIQDELNKSVISIFDLIAPLFHTGIPGCPQNSPIFISGIPYSMLIGTVNVPELNPTDITVFNNIRKVILCLSESFSLNPTSSYNDTEKQIARYVIATMAANLPTFSKIVDKDRLTEYSNFFTQVAELIIVPGQDAAVKECHPQIQQISDYFEACAQSLYTPRQFTLSNELYSSLLQLSLLTQVFGLFETLTGDPTFFSPFDSNIFNLIVEIIAAPTEATLTTIKDTITKLNDYRFKLGATSFAFIRQNLIKSLTEVCQQLLEQVHPGEQQKQTPAEPQNPYQLPPETDFPINISTDILTILASFANKSQSTDSIVQTAKSIKSISKDELLNYFCDLAISSPNNAFGTLSVAGSRLPYGFNAGVSHFCTIALSYLQIAFAALEIQTDSPTQSLSTLISYSSSQENYNESVLEILSAYVVTLAAAIRCFAATLYSAASALLLENQQTLADFKILLETDQFSLNFEQFTNLVPLAKRSSELIIGLGVPEFNESGNQLKTMVSDFTEFFKGLRPIPPTLKQHYNALAIKLREIINQNDINKARIIAFALIIEITSYTRVENKYILDELTKFAASGDSKSVYKALESLLIPVKQKEVQPPKPIAIPKQITVPQAQISSQTTHQPPPSPKAPEPPKVVPQEIPQAPPPPPKEAEPAPQQIQTGKITLRVLRIVESARTALNSLIKANNEHSSEKYNQYKSSSQQLINTLLEGSDQWDKAVSSSVQDIINLSDKDYAKSAKFDNEIAMLTKVLSEIIEHFLSSFGLANSAQAEMILMNAKVDALQSEVNQMRQEEGNSSEPLRKLIIDEGLSLLKLTRVLGRCARQQADYLIMSPKTITNEQRLINSAQQTADAAQMFFLLIKSTKPGDDDLKYRVVGAAKGMNAALTSLLVNFRQISGGNPEIQQKMEITVKEIAKTMQKIIENAESTYGADINQDIQANKSTMTAHQLKVARMNASNEVLKKRRELEEAEEALKRFNRSAANKSRSNN</sequence>
<evidence type="ECO:0000256" key="1">
    <source>
        <dbReference type="ARBA" id="ARBA00004496"/>
    </source>
</evidence>
<evidence type="ECO:0000256" key="4">
    <source>
        <dbReference type="SAM" id="MobiDB-lite"/>
    </source>
</evidence>
<dbReference type="InParanoid" id="A2DI46"/>
<dbReference type="VEuPathDB" id="TrichDB:TVAGG3_0712720"/>
<keyword evidence="7" id="KW-1185">Reference proteome</keyword>
<evidence type="ECO:0000313" key="6">
    <source>
        <dbReference type="EMBL" id="EAY19842.1"/>
    </source>
</evidence>
<dbReference type="EMBL" id="DS113203">
    <property type="protein sequence ID" value="EAY19842.1"/>
    <property type="molecule type" value="Genomic_DNA"/>
</dbReference>
<feature type="compositionally biased region" description="Pro residues" evidence="4">
    <location>
        <begin position="629"/>
        <end position="642"/>
    </location>
</feature>
<evidence type="ECO:0000259" key="5">
    <source>
        <dbReference type="Pfam" id="PF01608"/>
    </source>
</evidence>
<dbReference type="InterPro" id="IPR035964">
    <property type="entry name" value="I/LWEQ_dom_sf"/>
</dbReference>
<feature type="domain" description="I/LWEQ" evidence="5">
    <location>
        <begin position="844"/>
        <end position="985"/>
    </location>
</feature>
<accession>A2DI46</accession>
<reference evidence="6" key="1">
    <citation type="submission" date="2006-10" db="EMBL/GenBank/DDBJ databases">
        <authorList>
            <person name="Amadeo P."/>
            <person name="Zhao Q."/>
            <person name="Wortman J."/>
            <person name="Fraser-Liggett C."/>
            <person name="Carlton J."/>
        </authorList>
    </citation>
    <scope>NUCLEOTIDE SEQUENCE</scope>
    <source>
        <strain evidence="6">G3</strain>
    </source>
</reference>
<gene>
    <name evidence="6" type="ORF">TVAG_129500</name>
</gene>
<dbReference type="Proteomes" id="UP000001542">
    <property type="component" value="Unassembled WGS sequence"/>
</dbReference>
<dbReference type="GO" id="GO:0003779">
    <property type="term" value="F:actin binding"/>
    <property type="evidence" value="ECO:0007669"/>
    <property type="project" value="InterPro"/>
</dbReference>
<dbReference type="GO" id="GO:0005737">
    <property type="term" value="C:cytoplasm"/>
    <property type="evidence" value="ECO:0007669"/>
    <property type="project" value="UniProtKB-SubCell"/>
</dbReference>
<evidence type="ECO:0000313" key="7">
    <source>
        <dbReference type="Proteomes" id="UP000001542"/>
    </source>
</evidence>
<dbReference type="AlphaFoldDB" id="A2DI46"/>
<dbReference type="Pfam" id="PF01608">
    <property type="entry name" value="I_LWEQ"/>
    <property type="match status" value="1"/>
</dbReference>
<dbReference type="InterPro" id="IPR002558">
    <property type="entry name" value="ILWEQ_dom"/>
</dbReference>
<keyword evidence="3" id="KW-0175">Coiled coil</keyword>
<dbReference type="SMR" id="A2DI46"/>
<dbReference type="VEuPathDB" id="TrichDB:TVAG_129500"/>
<name>A2DI46_TRIV3</name>
<evidence type="ECO:0000256" key="3">
    <source>
        <dbReference type="SAM" id="Coils"/>
    </source>
</evidence>
<dbReference type="GO" id="GO:0000993">
    <property type="term" value="F:RNA polymerase II complex binding"/>
    <property type="evidence" value="ECO:0000318"/>
    <property type="project" value="GO_Central"/>
</dbReference>